<protein>
    <submittedName>
        <fullName evidence="2">Uncharacterized protein</fullName>
    </submittedName>
</protein>
<feature type="region of interest" description="Disordered" evidence="1">
    <location>
        <begin position="213"/>
        <end position="252"/>
    </location>
</feature>
<gene>
    <name evidence="2" type="ORF">CCHLO57077_00013233</name>
</gene>
<dbReference type="EMBL" id="CABFNP030001262">
    <property type="protein sequence ID" value="CAI6095149.1"/>
    <property type="molecule type" value="Genomic_DNA"/>
</dbReference>
<proteinExistence type="predicted"/>
<dbReference type="Proteomes" id="UP001160390">
    <property type="component" value="Unassembled WGS sequence"/>
</dbReference>
<reference evidence="2" key="1">
    <citation type="submission" date="2023-01" db="EMBL/GenBank/DDBJ databases">
        <authorList>
            <person name="Piombo E."/>
        </authorList>
    </citation>
    <scope>NUCLEOTIDE SEQUENCE</scope>
</reference>
<feature type="compositionally biased region" description="Polar residues" evidence="1">
    <location>
        <begin position="213"/>
        <end position="229"/>
    </location>
</feature>
<feature type="compositionally biased region" description="Polar residues" evidence="1">
    <location>
        <begin position="236"/>
        <end position="252"/>
    </location>
</feature>
<keyword evidence="3" id="KW-1185">Reference proteome</keyword>
<evidence type="ECO:0000313" key="3">
    <source>
        <dbReference type="Proteomes" id="UP001160390"/>
    </source>
</evidence>
<dbReference type="AlphaFoldDB" id="A0AA35MEJ7"/>
<organism evidence="2 3">
    <name type="scientific">Clonostachys chloroleuca</name>
    <dbReference type="NCBI Taxonomy" id="1926264"/>
    <lineage>
        <taxon>Eukaryota</taxon>
        <taxon>Fungi</taxon>
        <taxon>Dikarya</taxon>
        <taxon>Ascomycota</taxon>
        <taxon>Pezizomycotina</taxon>
        <taxon>Sordariomycetes</taxon>
        <taxon>Hypocreomycetidae</taxon>
        <taxon>Hypocreales</taxon>
        <taxon>Bionectriaceae</taxon>
        <taxon>Clonostachys</taxon>
    </lineage>
</organism>
<name>A0AA35MEJ7_9HYPO</name>
<accession>A0AA35MEJ7</accession>
<sequence length="252" mass="26894">MSAPSSSSGAYGPPPGPRLVTSIPKAALKALEPRPGGRWVVEPESEGAFRFVYIMGEEEVTVYYTLRPCSTEEEIRDNCKDFIYDMPRPAAQIGNPQQMPAHNNPAGTFLPTTLPPQHQPTQVHGQFGHGVSIAGPPNYAMAQNIGGTSALMPAPSHSGQSFGPLMNHTNAQPAVSGTSEQNGVQQSPMSVAPPPSATGNNWPMHGNLLPQMGENTENTMEFNSPSQDSYGPANGDWNQFFGNGFSNGYNPQ</sequence>
<evidence type="ECO:0000256" key="1">
    <source>
        <dbReference type="SAM" id="MobiDB-lite"/>
    </source>
</evidence>
<feature type="region of interest" description="Disordered" evidence="1">
    <location>
        <begin position="173"/>
        <end position="199"/>
    </location>
</feature>
<evidence type="ECO:0000313" key="2">
    <source>
        <dbReference type="EMBL" id="CAI6095149.1"/>
    </source>
</evidence>
<comment type="caution">
    <text evidence="2">The sequence shown here is derived from an EMBL/GenBank/DDBJ whole genome shotgun (WGS) entry which is preliminary data.</text>
</comment>
<feature type="compositionally biased region" description="Polar residues" evidence="1">
    <location>
        <begin position="173"/>
        <end position="189"/>
    </location>
</feature>